<keyword evidence="3" id="KW-1185">Reference proteome</keyword>
<reference evidence="2" key="1">
    <citation type="submission" date="2021-02" db="EMBL/GenBank/DDBJ databases">
        <authorList>
            <person name="Dougan E. K."/>
            <person name="Rhodes N."/>
            <person name="Thang M."/>
            <person name="Chan C."/>
        </authorList>
    </citation>
    <scope>NUCLEOTIDE SEQUENCE</scope>
</reference>
<dbReference type="AlphaFoldDB" id="A0A813AGP6"/>
<comment type="caution">
    <text evidence="2">The sequence shown here is derived from an EMBL/GenBank/DDBJ whole genome shotgun (WGS) entry which is preliminary data.</text>
</comment>
<name>A0A813AGP6_9DINO</name>
<proteinExistence type="predicted"/>
<gene>
    <name evidence="2" type="ORF">SNEC2469_LOCUS27892</name>
</gene>
<dbReference type="EMBL" id="CAJNJA010059560">
    <property type="protein sequence ID" value="CAE7868087.1"/>
    <property type="molecule type" value="Genomic_DNA"/>
</dbReference>
<organism evidence="2 3">
    <name type="scientific">Symbiodinium necroappetens</name>
    <dbReference type="NCBI Taxonomy" id="1628268"/>
    <lineage>
        <taxon>Eukaryota</taxon>
        <taxon>Sar</taxon>
        <taxon>Alveolata</taxon>
        <taxon>Dinophyceae</taxon>
        <taxon>Suessiales</taxon>
        <taxon>Symbiodiniaceae</taxon>
        <taxon>Symbiodinium</taxon>
    </lineage>
</organism>
<feature type="non-terminal residue" evidence="2">
    <location>
        <position position="1"/>
    </location>
</feature>
<feature type="compositionally biased region" description="Basic and acidic residues" evidence="1">
    <location>
        <begin position="65"/>
        <end position="100"/>
    </location>
</feature>
<sequence>GSAEEQRRRDLEASRKRTRSSTAARQPRSEQPAPKRRRRRKGPGHDGAPAVADGGEQPDLDPELEPSHAEDARERELELDNVDSVDHDRHSNTDSDHSEALDLALEQLEKELPADAAPPDAEQAATARPETSLEEQRQALLSRLEAKAAETTTADSVADAEAAVGAATSRAGRKKTGTEIVVPVGHYGELHYYPPSNSCTAICRCKRHGNDCKKSRTFNELKNRSSGSRDRESLRSGQGRPVGLLVQWLMCQDSHPDRQTHCDTALPLLFSLDERKTARAFFSSMPKADEILRRERAQKPGESEEPEFIY</sequence>
<accession>A0A813AGP6</accession>
<feature type="compositionally biased region" description="Basic and acidic residues" evidence="1">
    <location>
        <begin position="1"/>
        <end position="15"/>
    </location>
</feature>
<evidence type="ECO:0000313" key="3">
    <source>
        <dbReference type="Proteomes" id="UP000601435"/>
    </source>
</evidence>
<dbReference type="Proteomes" id="UP000601435">
    <property type="component" value="Unassembled WGS sequence"/>
</dbReference>
<evidence type="ECO:0000256" key="1">
    <source>
        <dbReference type="SAM" id="MobiDB-lite"/>
    </source>
</evidence>
<protein>
    <submittedName>
        <fullName evidence="2">Uncharacterized protein</fullName>
    </submittedName>
</protein>
<evidence type="ECO:0000313" key="2">
    <source>
        <dbReference type="EMBL" id="CAE7868087.1"/>
    </source>
</evidence>
<dbReference type="OrthoDB" id="423810at2759"/>
<feature type="region of interest" description="Disordered" evidence="1">
    <location>
        <begin position="1"/>
        <end position="136"/>
    </location>
</feature>
<feature type="compositionally biased region" description="Low complexity" evidence="1">
    <location>
        <begin position="114"/>
        <end position="127"/>
    </location>
</feature>